<evidence type="ECO:0000313" key="1">
    <source>
        <dbReference type="EMBL" id="AHF11450.1"/>
    </source>
</evidence>
<organism evidence="1 2">
    <name type="scientific">Dehalobacter restrictus (strain DSM 9455 / PER-K23)</name>
    <dbReference type="NCBI Taxonomy" id="871738"/>
    <lineage>
        <taxon>Bacteria</taxon>
        <taxon>Bacillati</taxon>
        <taxon>Bacillota</taxon>
        <taxon>Clostridia</taxon>
        <taxon>Eubacteriales</taxon>
        <taxon>Desulfitobacteriaceae</taxon>
        <taxon>Dehalobacter</taxon>
    </lineage>
</organism>
<reference evidence="1 2" key="1">
    <citation type="journal article" date="2013" name="Stand. Genomic Sci.">
        <title>Complete genome sequence of Dehalobacter restrictus PER-K23(T.).</title>
        <authorList>
            <person name="Kruse T."/>
            <person name="Maillard J."/>
            <person name="Goodwin L."/>
            <person name="Woyke T."/>
            <person name="Teshima H."/>
            <person name="Bruce D."/>
            <person name="Detter C."/>
            <person name="Tapia R."/>
            <person name="Han C."/>
            <person name="Huntemann M."/>
            <person name="Wei C.L."/>
            <person name="Han J."/>
            <person name="Chen A."/>
            <person name="Kyrpides N."/>
            <person name="Szeto E."/>
            <person name="Markowitz V."/>
            <person name="Ivanova N."/>
            <person name="Pagani I."/>
            <person name="Pati A."/>
            <person name="Pitluck S."/>
            <person name="Nolan M."/>
            <person name="Holliger C."/>
            <person name="Smidt H."/>
        </authorList>
    </citation>
    <scope>NUCLEOTIDE SEQUENCE [LARGE SCALE GENOMIC DNA]</scope>
    <source>
        <strain evidence="2">DSM 9455</strain>
    </source>
</reference>
<keyword evidence="2" id="KW-1185">Reference proteome</keyword>
<evidence type="ECO:0000313" key="2">
    <source>
        <dbReference type="Proteomes" id="UP000018934"/>
    </source>
</evidence>
<dbReference type="Proteomes" id="UP000018934">
    <property type="component" value="Chromosome"/>
</dbReference>
<proteinExistence type="predicted"/>
<name>A0ABM5PAV3_DEHRP</name>
<protein>
    <submittedName>
        <fullName evidence="1">Uncharacterized protein</fullName>
    </submittedName>
</protein>
<dbReference type="EMBL" id="CP007033">
    <property type="protein sequence ID" value="AHF11450.1"/>
    <property type="molecule type" value="Genomic_DNA"/>
</dbReference>
<accession>A0ABM5PAV3</accession>
<sequence length="35" mass="4170">MLVKKQKTYSDKITEMVSGPAWKQNQERSARMRNE</sequence>
<gene>
    <name evidence="1" type="ORF">DEHRE_11590</name>
</gene>